<sequence length="310" mass="35324">MIKINPVLKKELKVRTRSWKMPITISLYLFLLCAFLGLLASQMFFGYSNYRGIRIEELKFIYIAITIFQLMLIAFIIPATTASSICGEKERRTFDLLLCTRLSSFSIVSGKLSAALSLMIILLIVSIPIFSIFFLFGVITPANVLILFAYYLITALLFGSIGIFGSAFFRKTTTSTIFTYFLVLMLVFGTGFCLIVFRMFIDRAGINNTSSILKTIYNGIAYINPMIGIGAILEDQFSEGTMRHFLIGKKVNMNYLEPLYYNMAFSFISSCILLFITSLKINPMKKFGNRGEDKKNRKRRKKKDEKIDAR</sequence>
<dbReference type="AlphaFoldDB" id="A0A1T5LAI9"/>
<keyword evidence="4" id="KW-1185">Reference proteome</keyword>
<feature type="transmembrane region" description="Helical" evidence="2">
    <location>
        <begin position="259"/>
        <end position="279"/>
    </location>
</feature>
<proteinExistence type="predicted"/>
<reference evidence="3 4" key="1">
    <citation type="submission" date="2017-02" db="EMBL/GenBank/DDBJ databases">
        <authorList>
            <person name="Peterson S.W."/>
        </authorList>
    </citation>
    <scope>NUCLEOTIDE SEQUENCE [LARGE SCALE GENOMIC DNA]</scope>
    <source>
        <strain evidence="3 4">M1</strain>
    </source>
</reference>
<organism evidence="3 4">
    <name type="scientific">Maledivibacter halophilus</name>
    <dbReference type="NCBI Taxonomy" id="36842"/>
    <lineage>
        <taxon>Bacteria</taxon>
        <taxon>Bacillati</taxon>
        <taxon>Bacillota</taxon>
        <taxon>Clostridia</taxon>
        <taxon>Peptostreptococcales</taxon>
        <taxon>Caminicellaceae</taxon>
        <taxon>Maledivibacter</taxon>
    </lineage>
</organism>
<evidence type="ECO:0000313" key="4">
    <source>
        <dbReference type="Proteomes" id="UP000190285"/>
    </source>
</evidence>
<dbReference type="STRING" id="36842.SAMN02194393_02661"/>
<protein>
    <submittedName>
        <fullName evidence="3">ABC-2 family transporter protein</fullName>
    </submittedName>
</protein>
<dbReference type="RefSeq" id="WP_079492203.1">
    <property type="nucleotide sequence ID" value="NZ_FUZT01000006.1"/>
</dbReference>
<evidence type="ECO:0000313" key="3">
    <source>
        <dbReference type="EMBL" id="SKC72924.1"/>
    </source>
</evidence>
<keyword evidence="2" id="KW-0472">Membrane</keyword>
<dbReference type="GO" id="GO:0005886">
    <property type="term" value="C:plasma membrane"/>
    <property type="evidence" value="ECO:0007669"/>
    <property type="project" value="UniProtKB-SubCell"/>
</dbReference>
<evidence type="ECO:0000256" key="2">
    <source>
        <dbReference type="SAM" id="Phobius"/>
    </source>
</evidence>
<keyword evidence="2" id="KW-1133">Transmembrane helix</keyword>
<name>A0A1T5LAI9_9FIRM</name>
<dbReference type="PANTHER" id="PTHR43471">
    <property type="entry name" value="ABC TRANSPORTER PERMEASE"/>
    <property type="match status" value="1"/>
</dbReference>
<feature type="transmembrane region" description="Helical" evidence="2">
    <location>
        <begin position="21"/>
        <end position="40"/>
    </location>
</feature>
<dbReference type="Pfam" id="PF12679">
    <property type="entry name" value="ABC2_membrane_2"/>
    <property type="match status" value="1"/>
</dbReference>
<feature type="transmembrane region" description="Helical" evidence="2">
    <location>
        <begin position="60"/>
        <end position="82"/>
    </location>
</feature>
<keyword evidence="2" id="KW-0812">Transmembrane</keyword>
<dbReference type="PANTHER" id="PTHR43471:SF12">
    <property type="entry name" value="HYPOTHETICAL MEMBRANE PROTEIN, CONSERVED"/>
    <property type="match status" value="1"/>
</dbReference>
<evidence type="ECO:0000256" key="1">
    <source>
        <dbReference type="SAM" id="MobiDB-lite"/>
    </source>
</evidence>
<feature type="region of interest" description="Disordered" evidence="1">
    <location>
        <begin position="290"/>
        <end position="310"/>
    </location>
</feature>
<feature type="transmembrane region" description="Helical" evidence="2">
    <location>
        <begin position="145"/>
        <end position="165"/>
    </location>
</feature>
<feature type="transmembrane region" description="Helical" evidence="2">
    <location>
        <begin position="114"/>
        <end position="139"/>
    </location>
</feature>
<gene>
    <name evidence="3" type="ORF">SAMN02194393_02661</name>
</gene>
<dbReference type="OrthoDB" id="9815855at2"/>
<accession>A0A1T5LAI9</accession>
<dbReference type="EMBL" id="FUZT01000006">
    <property type="protein sequence ID" value="SKC72924.1"/>
    <property type="molecule type" value="Genomic_DNA"/>
</dbReference>
<dbReference type="Proteomes" id="UP000190285">
    <property type="component" value="Unassembled WGS sequence"/>
</dbReference>
<dbReference type="GO" id="GO:0140359">
    <property type="term" value="F:ABC-type transporter activity"/>
    <property type="evidence" value="ECO:0007669"/>
    <property type="project" value="InterPro"/>
</dbReference>
<feature type="transmembrane region" description="Helical" evidence="2">
    <location>
        <begin position="177"/>
        <end position="201"/>
    </location>
</feature>